<evidence type="ECO:0000256" key="1">
    <source>
        <dbReference type="ARBA" id="ARBA00004651"/>
    </source>
</evidence>
<dbReference type="InterPro" id="IPR050367">
    <property type="entry name" value="APC_superfamily"/>
</dbReference>
<gene>
    <name evidence="8" type="ORF">E1202_25435</name>
</gene>
<feature type="transmembrane region" description="Helical" evidence="7">
    <location>
        <begin position="151"/>
        <end position="170"/>
    </location>
</feature>
<feature type="transmembrane region" description="Helical" evidence="7">
    <location>
        <begin position="254"/>
        <end position="276"/>
    </location>
</feature>
<dbReference type="InterPro" id="IPR002293">
    <property type="entry name" value="AA/rel_permease1"/>
</dbReference>
<feature type="transmembrane region" description="Helical" evidence="7">
    <location>
        <begin position="454"/>
        <end position="477"/>
    </location>
</feature>
<protein>
    <submittedName>
        <fullName evidence="8">APC family permease</fullName>
    </submittedName>
</protein>
<keyword evidence="9" id="KW-1185">Reference proteome</keyword>
<evidence type="ECO:0000256" key="6">
    <source>
        <dbReference type="SAM" id="MobiDB-lite"/>
    </source>
</evidence>
<reference evidence="8 9" key="1">
    <citation type="submission" date="2019-03" db="EMBL/GenBank/DDBJ databases">
        <title>Draft genome sequences of novel Actinobacteria.</title>
        <authorList>
            <person name="Sahin N."/>
            <person name="Ay H."/>
            <person name="Saygin H."/>
        </authorList>
    </citation>
    <scope>NUCLEOTIDE SEQUENCE [LARGE SCALE GENOMIC DNA]</scope>
    <source>
        <strain evidence="8 9">5K548</strain>
    </source>
</reference>
<feature type="compositionally biased region" description="Basic and acidic residues" evidence="6">
    <location>
        <begin position="1"/>
        <end position="26"/>
    </location>
</feature>
<dbReference type="EMBL" id="SMLA01000053">
    <property type="protein sequence ID" value="TDD83458.1"/>
    <property type="molecule type" value="Genomic_DNA"/>
</dbReference>
<evidence type="ECO:0000313" key="9">
    <source>
        <dbReference type="Proteomes" id="UP000294723"/>
    </source>
</evidence>
<name>A0A4R5BAN1_9PSEU</name>
<feature type="transmembrane region" description="Helical" evidence="7">
    <location>
        <begin position="38"/>
        <end position="60"/>
    </location>
</feature>
<evidence type="ECO:0000256" key="7">
    <source>
        <dbReference type="SAM" id="Phobius"/>
    </source>
</evidence>
<feature type="transmembrane region" description="Helical" evidence="7">
    <location>
        <begin position="304"/>
        <end position="324"/>
    </location>
</feature>
<keyword evidence="2" id="KW-1003">Cell membrane</keyword>
<proteinExistence type="predicted"/>
<keyword evidence="3 7" id="KW-0812">Transmembrane</keyword>
<keyword evidence="4 7" id="KW-1133">Transmembrane helix</keyword>
<feature type="transmembrane region" description="Helical" evidence="7">
    <location>
        <begin position="209"/>
        <end position="233"/>
    </location>
</feature>
<dbReference type="Gene3D" id="1.20.1740.10">
    <property type="entry name" value="Amino acid/polyamine transporter I"/>
    <property type="match status" value="1"/>
</dbReference>
<dbReference type="GO" id="GO:0022857">
    <property type="term" value="F:transmembrane transporter activity"/>
    <property type="evidence" value="ECO:0007669"/>
    <property type="project" value="InterPro"/>
</dbReference>
<sequence length="493" mass="51259">MSGLEARNEVLPRSSRAPEGERRPARDSLTGRMGTAELVFTVLAFAAPLATVSGLVPLVISFNGSGAPGAFVAATLLLLFFAAGLAAMSKQIQNPGAFYAYVTAGLGRPLGLGSALLAIYSYWLIAVASFAFLGSASSRLVAELGGPSIPWYAFEFVGILLCGVLGYLNIELSAKVLVVVMVLEVVIVVILDVAIAGHGGAEGLSLEPLSLSAFSSGSVGVAILFGVLSFLGFESTAIYREEARNPERTIPRAMYLSVGLIGVFYTVSTLMIMLAYGADRAVAIAGDDPAALLTGALRQYLGDVFVDVGAVLLTTSVLASMVAVQNMLSRYLYSLGHDAVLPARFGSTHPRHRSPHVASMAVTGALLAGAIPSALSGMDPMSLYGYVAGVGSYSILVLMFLAVVAVVVYFRRHSATGVSIWQTAVLPTVAALGLATVVYLATVNFETLSGVTGGLAAGLIVLTFLVVVAGVLAALRLRSRGPEVYRRIGCQEL</sequence>
<organism evidence="8 9">
    <name type="scientific">Saccharopolyspora karakumensis</name>
    <dbReference type="NCBI Taxonomy" id="2530386"/>
    <lineage>
        <taxon>Bacteria</taxon>
        <taxon>Bacillati</taxon>
        <taxon>Actinomycetota</taxon>
        <taxon>Actinomycetes</taxon>
        <taxon>Pseudonocardiales</taxon>
        <taxon>Pseudonocardiaceae</taxon>
        <taxon>Saccharopolyspora</taxon>
    </lineage>
</organism>
<dbReference type="GO" id="GO:0005886">
    <property type="term" value="C:plasma membrane"/>
    <property type="evidence" value="ECO:0007669"/>
    <property type="project" value="UniProtKB-SubCell"/>
</dbReference>
<keyword evidence="5 7" id="KW-0472">Membrane</keyword>
<dbReference type="Pfam" id="PF13520">
    <property type="entry name" value="AA_permease_2"/>
    <property type="match status" value="1"/>
</dbReference>
<feature type="transmembrane region" description="Helical" evidence="7">
    <location>
        <begin position="420"/>
        <end position="442"/>
    </location>
</feature>
<dbReference type="PIRSF" id="PIRSF006060">
    <property type="entry name" value="AA_transporter"/>
    <property type="match status" value="1"/>
</dbReference>
<feature type="transmembrane region" description="Helical" evidence="7">
    <location>
        <begin position="66"/>
        <end position="88"/>
    </location>
</feature>
<evidence type="ECO:0000256" key="5">
    <source>
        <dbReference type="ARBA" id="ARBA00023136"/>
    </source>
</evidence>
<evidence type="ECO:0000313" key="8">
    <source>
        <dbReference type="EMBL" id="TDD83458.1"/>
    </source>
</evidence>
<feature type="transmembrane region" description="Helical" evidence="7">
    <location>
        <begin position="177"/>
        <end position="197"/>
    </location>
</feature>
<evidence type="ECO:0000256" key="2">
    <source>
        <dbReference type="ARBA" id="ARBA00022475"/>
    </source>
</evidence>
<comment type="subcellular location">
    <subcellularLocation>
        <location evidence="1">Cell membrane</location>
        <topology evidence="1">Multi-pass membrane protein</topology>
    </subcellularLocation>
</comment>
<dbReference type="PANTHER" id="PTHR42770:SF16">
    <property type="entry name" value="AMINO ACID PERMEASE"/>
    <property type="match status" value="1"/>
</dbReference>
<comment type="caution">
    <text evidence="8">The sequence shown here is derived from an EMBL/GenBank/DDBJ whole genome shotgun (WGS) entry which is preliminary data.</text>
</comment>
<feature type="transmembrane region" description="Helical" evidence="7">
    <location>
        <begin position="109"/>
        <end position="131"/>
    </location>
</feature>
<dbReference type="AlphaFoldDB" id="A0A4R5BAN1"/>
<feature type="region of interest" description="Disordered" evidence="6">
    <location>
        <begin position="1"/>
        <end position="28"/>
    </location>
</feature>
<dbReference type="PANTHER" id="PTHR42770">
    <property type="entry name" value="AMINO ACID TRANSPORTER-RELATED"/>
    <property type="match status" value="1"/>
</dbReference>
<accession>A0A4R5BAN1</accession>
<evidence type="ECO:0000256" key="3">
    <source>
        <dbReference type="ARBA" id="ARBA00022692"/>
    </source>
</evidence>
<feature type="transmembrane region" description="Helical" evidence="7">
    <location>
        <begin position="357"/>
        <end position="377"/>
    </location>
</feature>
<dbReference type="Proteomes" id="UP000294723">
    <property type="component" value="Unassembled WGS sequence"/>
</dbReference>
<feature type="transmembrane region" description="Helical" evidence="7">
    <location>
        <begin position="383"/>
        <end position="408"/>
    </location>
</feature>
<evidence type="ECO:0000256" key="4">
    <source>
        <dbReference type="ARBA" id="ARBA00022989"/>
    </source>
</evidence>